<evidence type="ECO:0000313" key="2">
    <source>
        <dbReference type="WBParaSite" id="MhA1_Contig2093.frz3.gene2"/>
    </source>
</evidence>
<sequence>MIYKEWLCGIGIINQSNPKEDIYCINPYLDKAWRQISEYYWYGEEALLIILNSEVKDDSEVWNAINKIYLEPEDYAKSHLELKMPSFLQASLDALIKIYKQERKETFKSIEEWHKILVKYNDNLSLNEGRWNNLIKRNMIKQNLSENIKGRRNIHKMKLLNLLKTDNEDISPEVELLRKAILSAESSDLKEITNCSAENLINLACEGFEGFSEIDSTSISEISELSSTPKLGQSLESPLAGNSILNYQDSTNEIEEVNRQDVTSITTDDSSSIILQQDFSASDVGTSVSIPSYSPSFMQDLDYEMKAYINFAGKLF</sequence>
<protein>
    <submittedName>
        <fullName evidence="2">Uncharacterized protein</fullName>
    </submittedName>
</protein>
<accession>A0A1I8BEL0</accession>
<evidence type="ECO:0000313" key="1">
    <source>
        <dbReference type="Proteomes" id="UP000095281"/>
    </source>
</evidence>
<dbReference type="Proteomes" id="UP000095281">
    <property type="component" value="Unplaced"/>
</dbReference>
<name>A0A1I8BEL0_MELHA</name>
<keyword evidence="1" id="KW-1185">Reference proteome</keyword>
<reference evidence="2" key="1">
    <citation type="submission" date="2016-11" db="UniProtKB">
        <authorList>
            <consortium name="WormBaseParasite"/>
        </authorList>
    </citation>
    <scope>IDENTIFICATION</scope>
</reference>
<proteinExistence type="predicted"/>
<dbReference type="AlphaFoldDB" id="A0A1I8BEL0"/>
<organism evidence="1 2">
    <name type="scientific">Meloidogyne hapla</name>
    <name type="common">Root-knot nematode worm</name>
    <dbReference type="NCBI Taxonomy" id="6305"/>
    <lineage>
        <taxon>Eukaryota</taxon>
        <taxon>Metazoa</taxon>
        <taxon>Ecdysozoa</taxon>
        <taxon>Nematoda</taxon>
        <taxon>Chromadorea</taxon>
        <taxon>Rhabditida</taxon>
        <taxon>Tylenchina</taxon>
        <taxon>Tylenchomorpha</taxon>
        <taxon>Tylenchoidea</taxon>
        <taxon>Meloidogynidae</taxon>
        <taxon>Meloidogyninae</taxon>
        <taxon>Meloidogyne</taxon>
    </lineage>
</organism>
<dbReference type="WBParaSite" id="MhA1_Contig2093.frz3.gene2">
    <property type="protein sequence ID" value="MhA1_Contig2093.frz3.gene2"/>
    <property type="gene ID" value="MhA1_Contig2093.frz3.gene2"/>
</dbReference>